<dbReference type="Gene3D" id="3.30.390.10">
    <property type="entry name" value="Enolase-like, N-terminal domain"/>
    <property type="match status" value="1"/>
</dbReference>
<dbReference type="InterPro" id="IPR000941">
    <property type="entry name" value="Enolase"/>
</dbReference>
<evidence type="ECO:0000313" key="4">
    <source>
        <dbReference type="Proteomes" id="UP001291623"/>
    </source>
</evidence>
<protein>
    <recommendedName>
        <fullName evidence="2">Enolase N-terminal domain-containing protein</fullName>
    </recommendedName>
</protein>
<evidence type="ECO:0000256" key="1">
    <source>
        <dbReference type="ARBA" id="ARBA00022842"/>
    </source>
</evidence>
<dbReference type="EMBL" id="JAVYJV010000002">
    <property type="protein sequence ID" value="KAK4377738.1"/>
    <property type="molecule type" value="Genomic_DNA"/>
</dbReference>
<organism evidence="3 4">
    <name type="scientific">Anisodus tanguticus</name>
    <dbReference type="NCBI Taxonomy" id="243964"/>
    <lineage>
        <taxon>Eukaryota</taxon>
        <taxon>Viridiplantae</taxon>
        <taxon>Streptophyta</taxon>
        <taxon>Embryophyta</taxon>
        <taxon>Tracheophyta</taxon>
        <taxon>Spermatophyta</taxon>
        <taxon>Magnoliopsida</taxon>
        <taxon>eudicotyledons</taxon>
        <taxon>Gunneridae</taxon>
        <taxon>Pentapetalae</taxon>
        <taxon>asterids</taxon>
        <taxon>lamiids</taxon>
        <taxon>Solanales</taxon>
        <taxon>Solanaceae</taxon>
        <taxon>Solanoideae</taxon>
        <taxon>Hyoscyameae</taxon>
        <taxon>Anisodus</taxon>
    </lineage>
</organism>
<dbReference type="GO" id="GO:0000287">
    <property type="term" value="F:magnesium ion binding"/>
    <property type="evidence" value="ECO:0007669"/>
    <property type="project" value="InterPro"/>
</dbReference>
<evidence type="ECO:0000313" key="3">
    <source>
        <dbReference type="EMBL" id="KAK4377738.1"/>
    </source>
</evidence>
<gene>
    <name evidence="3" type="ORF">RND71_004034</name>
</gene>
<dbReference type="InterPro" id="IPR020811">
    <property type="entry name" value="Enolase_N"/>
</dbReference>
<keyword evidence="1" id="KW-0460">Magnesium</keyword>
<dbReference type="SMART" id="SM01193">
    <property type="entry name" value="Enolase_N"/>
    <property type="match status" value="1"/>
</dbReference>
<sequence length="149" mass="16360">MAYAFSTSHKQIFSTSPFKNFFQYTISTDPKVIMATIKSVKARQIFDSRGNPTVEVDVHLSNGVWARAAVPSGASNGIYEALKLRDGGSDYLGKGVSKAVNNVNSIIAPSLIGKDPTDKTGIDNFMVHQLDGTQNEWGWCKQKVFENKI</sequence>
<evidence type="ECO:0000259" key="2">
    <source>
        <dbReference type="SMART" id="SM01193"/>
    </source>
</evidence>
<keyword evidence="4" id="KW-1185">Reference proteome</keyword>
<dbReference type="PANTHER" id="PTHR11902:SF1">
    <property type="entry name" value="ENOLASE"/>
    <property type="match status" value="1"/>
</dbReference>
<dbReference type="InterPro" id="IPR029017">
    <property type="entry name" value="Enolase-like_N"/>
</dbReference>
<dbReference type="SUPFAM" id="SSF54826">
    <property type="entry name" value="Enolase N-terminal domain-like"/>
    <property type="match status" value="1"/>
</dbReference>
<accession>A0AAE1VP98</accession>
<dbReference type="GO" id="GO:0006096">
    <property type="term" value="P:glycolytic process"/>
    <property type="evidence" value="ECO:0007669"/>
    <property type="project" value="InterPro"/>
</dbReference>
<comment type="caution">
    <text evidence="3">The sequence shown here is derived from an EMBL/GenBank/DDBJ whole genome shotgun (WGS) entry which is preliminary data.</text>
</comment>
<dbReference type="AlphaFoldDB" id="A0AAE1VP98"/>
<dbReference type="PANTHER" id="PTHR11902">
    <property type="entry name" value="ENOLASE"/>
    <property type="match status" value="1"/>
</dbReference>
<proteinExistence type="predicted"/>
<dbReference type="GO" id="GO:0004634">
    <property type="term" value="F:phosphopyruvate hydratase activity"/>
    <property type="evidence" value="ECO:0007669"/>
    <property type="project" value="InterPro"/>
</dbReference>
<name>A0AAE1VP98_9SOLA</name>
<dbReference type="Proteomes" id="UP001291623">
    <property type="component" value="Unassembled WGS sequence"/>
</dbReference>
<feature type="domain" description="Enolase N-terminal" evidence="2">
    <location>
        <begin position="37"/>
        <end position="144"/>
    </location>
</feature>
<dbReference type="Pfam" id="PF03952">
    <property type="entry name" value="Enolase_N"/>
    <property type="match status" value="1"/>
</dbReference>
<reference evidence="3" key="1">
    <citation type="submission" date="2023-12" db="EMBL/GenBank/DDBJ databases">
        <title>Genome assembly of Anisodus tanguticus.</title>
        <authorList>
            <person name="Wang Y.-J."/>
        </authorList>
    </citation>
    <scope>NUCLEOTIDE SEQUENCE</scope>
    <source>
        <strain evidence="3">KB-2021</strain>
        <tissue evidence="3">Leaf</tissue>
    </source>
</reference>
<dbReference type="GO" id="GO:0000015">
    <property type="term" value="C:phosphopyruvate hydratase complex"/>
    <property type="evidence" value="ECO:0007669"/>
    <property type="project" value="InterPro"/>
</dbReference>